<name>A0A3A4A613_9ACTN</name>
<comment type="catalytic activity">
    <reaction evidence="4">
        <text>L-aspartate + L-glutamine + ATP + H2O = L-asparagine + L-glutamate + AMP + diphosphate + H(+)</text>
        <dbReference type="Rhea" id="RHEA:12228"/>
        <dbReference type="ChEBI" id="CHEBI:15377"/>
        <dbReference type="ChEBI" id="CHEBI:15378"/>
        <dbReference type="ChEBI" id="CHEBI:29985"/>
        <dbReference type="ChEBI" id="CHEBI:29991"/>
        <dbReference type="ChEBI" id="CHEBI:30616"/>
        <dbReference type="ChEBI" id="CHEBI:33019"/>
        <dbReference type="ChEBI" id="CHEBI:58048"/>
        <dbReference type="ChEBI" id="CHEBI:58359"/>
        <dbReference type="ChEBI" id="CHEBI:456215"/>
        <dbReference type="EC" id="6.3.5.4"/>
    </reaction>
</comment>
<dbReference type="AlphaFoldDB" id="A0A3A4A613"/>
<organism evidence="6 7">
    <name type="scientific">Bailinhaonella thermotolerans</name>
    <dbReference type="NCBI Taxonomy" id="1070861"/>
    <lineage>
        <taxon>Bacteria</taxon>
        <taxon>Bacillati</taxon>
        <taxon>Actinomycetota</taxon>
        <taxon>Actinomycetes</taxon>
        <taxon>Streptosporangiales</taxon>
        <taxon>Streptosporangiaceae</taxon>
        <taxon>Bailinhaonella</taxon>
    </lineage>
</organism>
<evidence type="ECO:0000256" key="4">
    <source>
        <dbReference type="ARBA" id="ARBA00048741"/>
    </source>
</evidence>
<dbReference type="GO" id="GO:0006529">
    <property type="term" value="P:asparagine biosynthetic process"/>
    <property type="evidence" value="ECO:0007669"/>
    <property type="project" value="UniProtKB-KW"/>
</dbReference>
<feature type="domain" description="Asparagine synthetase" evidence="5">
    <location>
        <begin position="222"/>
        <end position="611"/>
    </location>
</feature>
<dbReference type="PANTHER" id="PTHR43284:SF1">
    <property type="entry name" value="ASPARAGINE SYNTHETASE"/>
    <property type="match status" value="1"/>
</dbReference>
<reference evidence="6 7" key="1">
    <citation type="submission" date="2018-09" db="EMBL/GenBank/DDBJ databases">
        <title>YIM 75507 draft genome.</title>
        <authorList>
            <person name="Tang S."/>
            <person name="Feng Y."/>
        </authorList>
    </citation>
    <scope>NUCLEOTIDE SEQUENCE [LARGE SCALE GENOMIC DNA]</scope>
    <source>
        <strain evidence="6 7">YIM 75507</strain>
    </source>
</reference>
<evidence type="ECO:0000256" key="3">
    <source>
        <dbReference type="ARBA" id="ARBA00022888"/>
    </source>
</evidence>
<dbReference type="InterPro" id="IPR051786">
    <property type="entry name" value="ASN_synthetase/amidase"/>
</dbReference>
<evidence type="ECO:0000313" key="7">
    <source>
        <dbReference type="Proteomes" id="UP000265768"/>
    </source>
</evidence>
<sequence>MTQSDMTAARRPDGPVHGLSWMCVLADGQDAALGRRVARTVRDVAGRLWLAGDPGPQQWRLIEAGPVQVVLIGFCPLDDAALRRRVEQAVARDDLETLARLPGDYLLLTRGPRFTRAYTDPAGLRRLFQARHDGRVWLSDRAGVLASVTGAGVDEQWLAARLGSPELPYPVAARIGPYHGVTPIPPGHRLTLTLDGRTAECTRYWEPPEAVLSLEEGAPLLGQALADAVSTRVGGLSAASCQLSGGLDSAALSALAARARHAEDRDTLLVTVASRTAGNDDLPWAREVADRLTGVRHQVLDPAEHPAMYAGLPGLTLPVLDEPVPSAASAARIRHLTQVLTAEGVGVHLNGQGGDEVLGAPVAYLREELRRRPRDAWRRIRGHAALSGVSPWRLLAALADAPSYRDWLAQAAGEDLIHAERDRISEVAAWEARIRLPVWATGQTVAILRDQLRKAATGAEPLAPTPARHHELVRLHAVARRSALYRDALETLGVQAHFPFYDRDVVAACLAVHPAQRTDPWQVKPLLHAALGPIVGPVLPERRTKGHYNHDIMHGLLANRKALLEMFDGSALAGLGLIDDACVRRLIGAAEAARTPPSFLNETLACEIWLRQLAAQTPKGTT</sequence>
<dbReference type="Gene3D" id="3.60.20.10">
    <property type="entry name" value="Glutamine Phosphoribosylpyrophosphate, subunit 1, domain 1"/>
    <property type="match status" value="1"/>
</dbReference>
<keyword evidence="7" id="KW-1185">Reference proteome</keyword>
<protein>
    <recommendedName>
        <fullName evidence="2">asparagine synthase (glutamine-hydrolyzing)</fullName>
        <ecNumber evidence="2">6.3.5.4</ecNumber>
    </recommendedName>
</protein>
<dbReference type="PANTHER" id="PTHR43284">
    <property type="entry name" value="ASPARAGINE SYNTHETASE (GLUTAMINE-HYDROLYZING)"/>
    <property type="match status" value="1"/>
</dbReference>
<dbReference type="EC" id="6.3.5.4" evidence="2"/>
<dbReference type="Gene3D" id="3.40.50.620">
    <property type="entry name" value="HUPs"/>
    <property type="match status" value="1"/>
</dbReference>
<dbReference type="Proteomes" id="UP000265768">
    <property type="component" value="Unassembled WGS sequence"/>
</dbReference>
<dbReference type="OrthoDB" id="7053173at2"/>
<dbReference type="SUPFAM" id="SSF56235">
    <property type="entry name" value="N-terminal nucleophile aminohydrolases (Ntn hydrolases)"/>
    <property type="match status" value="1"/>
</dbReference>
<dbReference type="InterPro" id="IPR001962">
    <property type="entry name" value="Asn_synthase"/>
</dbReference>
<proteinExistence type="predicted"/>
<evidence type="ECO:0000313" key="6">
    <source>
        <dbReference type="EMBL" id="RJL24005.1"/>
    </source>
</evidence>
<dbReference type="InterPro" id="IPR029055">
    <property type="entry name" value="Ntn_hydrolases_N"/>
</dbReference>
<evidence type="ECO:0000256" key="2">
    <source>
        <dbReference type="ARBA" id="ARBA00012737"/>
    </source>
</evidence>
<evidence type="ECO:0000259" key="5">
    <source>
        <dbReference type="Pfam" id="PF00733"/>
    </source>
</evidence>
<gene>
    <name evidence="6" type="ORF">D5H75_31760</name>
</gene>
<keyword evidence="3" id="KW-0061">Asparagine biosynthesis</keyword>
<dbReference type="GO" id="GO:0004066">
    <property type="term" value="F:asparagine synthase (glutamine-hydrolyzing) activity"/>
    <property type="evidence" value="ECO:0007669"/>
    <property type="project" value="UniProtKB-EC"/>
</dbReference>
<accession>A0A3A4A613</accession>
<comment type="pathway">
    <text evidence="1">Amino-acid biosynthesis; L-asparagine biosynthesis; L-asparagine from L-aspartate (L-Gln route): step 1/1.</text>
</comment>
<comment type="caution">
    <text evidence="6">The sequence shown here is derived from an EMBL/GenBank/DDBJ whole genome shotgun (WGS) entry which is preliminary data.</text>
</comment>
<dbReference type="SUPFAM" id="SSF52402">
    <property type="entry name" value="Adenine nucleotide alpha hydrolases-like"/>
    <property type="match status" value="1"/>
</dbReference>
<dbReference type="Pfam" id="PF00733">
    <property type="entry name" value="Asn_synthase"/>
    <property type="match status" value="1"/>
</dbReference>
<keyword evidence="3" id="KW-0028">Amino-acid biosynthesis</keyword>
<evidence type="ECO:0000256" key="1">
    <source>
        <dbReference type="ARBA" id="ARBA00005187"/>
    </source>
</evidence>
<dbReference type="EMBL" id="QZEY01000017">
    <property type="protein sequence ID" value="RJL24005.1"/>
    <property type="molecule type" value="Genomic_DNA"/>
</dbReference>
<dbReference type="InterPro" id="IPR014729">
    <property type="entry name" value="Rossmann-like_a/b/a_fold"/>
</dbReference>